<proteinExistence type="predicted"/>
<feature type="compositionally biased region" description="Polar residues" evidence="1">
    <location>
        <begin position="199"/>
        <end position="218"/>
    </location>
</feature>
<evidence type="ECO:0000313" key="2">
    <source>
        <dbReference type="EMBL" id="KAH6654827.1"/>
    </source>
</evidence>
<dbReference type="AlphaFoldDB" id="A0A9P8ZXG5"/>
<dbReference type="RefSeq" id="XP_045959097.1">
    <property type="nucleotide sequence ID" value="XM_046100109.1"/>
</dbReference>
<comment type="caution">
    <text evidence="2">The sequence shown here is derived from an EMBL/GenBank/DDBJ whole genome shotgun (WGS) entry which is preliminary data.</text>
</comment>
<feature type="region of interest" description="Disordered" evidence="1">
    <location>
        <begin position="199"/>
        <end position="219"/>
    </location>
</feature>
<sequence length="566" mass="59296">MHGRRSRQGMRQKAYARSLQLHVSTKPALYKSMAKVSWSLARGTTGSSMKGAGFDSISLRALGNIDKTLTLSLPPCVFVLPPLMLSSATTISIPPATETIGEVWPITTQGTNTVYTTVTTTVIITIPEITTSIISFSNVEWDGNDPSVWFWSSVRPPPIYLTTTLGGEALTWTYDFGPFPPATDSTEPPSTWTPGSTLVRTSIKPSSGTAKPTCTSPSKCGEPCDDCPPAGRRGPKPLKLPCIGFGCWDIGPPGSGSGSGGGSGPGNCIGLGCINIGPPGGGGGSPGGGGDSLSSCATPTTVSDCVVQCVTSRPCTTDCFGIIGCDITRTTTTTNKANGTPAPGVEFDDDEDWGPDDMNFASMSALLPELQSMIYDQFSSDRSTGLPDLPTLPPTQVPSPTGGVCVSSTTWVEVGGPRGEATLTHTECASWTMPDPEPTDKPTEPDRNHGWVVISYSEVTLTQPIGGPSWVRSYNAHATTIDGHIDICEDDSIFKKTGSDVIADAKSPAQLGPFKAQGYDCEYTGTEGGVGTLKCNGLPDGKCERLEQDVVCSQSATAKSFISCRF</sequence>
<dbReference type="OrthoDB" id="1896086at2759"/>
<accession>A0A9P8ZXG5</accession>
<evidence type="ECO:0000256" key="1">
    <source>
        <dbReference type="SAM" id="MobiDB-lite"/>
    </source>
</evidence>
<name>A0A9P8ZXG5_9PEZI</name>
<reference evidence="2" key="1">
    <citation type="journal article" date="2021" name="Nat. Commun.">
        <title>Genetic determinants of endophytism in the Arabidopsis root mycobiome.</title>
        <authorList>
            <person name="Mesny F."/>
            <person name="Miyauchi S."/>
            <person name="Thiergart T."/>
            <person name="Pickel B."/>
            <person name="Atanasova L."/>
            <person name="Karlsson M."/>
            <person name="Huettel B."/>
            <person name="Barry K.W."/>
            <person name="Haridas S."/>
            <person name="Chen C."/>
            <person name="Bauer D."/>
            <person name="Andreopoulos W."/>
            <person name="Pangilinan J."/>
            <person name="LaButti K."/>
            <person name="Riley R."/>
            <person name="Lipzen A."/>
            <person name="Clum A."/>
            <person name="Drula E."/>
            <person name="Henrissat B."/>
            <person name="Kohler A."/>
            <person name="Grigoriev I.V."/>
            <person name="Martin F.M."/>
            <person name="Hacquard S."/>
        </authorList>
    </citation>
    <scope>NUCLEOTIDE SEQUENCE</scope>
    <source>
        <strain evidence="2">MPI-SDFR-AT-0073</strain>
    </source>
</reference>
<evidence type="ECO:0000313" key="3">
    <source>
        <dbReference type="Proteomes" id="UP000758603"/>
    </source>
</evidence>
<dbReference type="Proteomes" id="UP000758603">
    <property type="component" value="Unassembled WGS sequence"/>
</dbReference>
<organism evidence="2 3">
    <name type="scientific">Truncatella angustata</name>
    <dbReference type="NCBI Taxonomy" id="152316"/>
    <lineage>
        <taxon>Eukaryota</taxon>
        <taxon>Fungi</taxon>
        <taxon>Dikarya</taxon>
        <taxon>Ascomycota</taxon>
        <taxon>Pezizomycotina</taxon>
        <taxon>Sordariomycetes</taxon>
        <taxon>Xylariomycetidae</taxon>
        <taxon>Amphisphaeriales</taxon>
        <taxon>Sporocadaceae</taxon>
        <taxon>Truncatella</taxon>
    </lineage>
</organism>
<dbReference type="EMBL" id="JAGPXC010000004">
    <property type="protein sequence ID" value="KAH6654827.1"/>
    <property type="molecule type" value="Genomic_DNA"/>
</dbReference>
<keyword evidence="3" id="KW-1185">Reference proteome</keyword>
<dbReference type="GeneID" id="70129001"/>
<gene>
    <name evidence="2" type="ORF">BKA67DRAFT_536121</name>
</gene>
<protein>
    <submittedName>
        <fullName evidence="2">Uncharacterized protein</fullName>
    </submittedName>
</protein>